<dbReference type="Proteomes" id="UP000252519">
    <property type="component" value="Unassembled WGS sequence"/>
</dbReference>
<proteinExistence type="predicted"/>
<protein>
    <submittedName>
        <fullName evidence="1">Uncharacterized protein</fullName>
    </submittedName>
</protein>
<accession>A0A368H2A2</accession>
<dbReference type="EMBL" id="JOJR01000034">
    <property type="protein sequence ID" value="RCN49390.1"/>
    <property type="molecule type" value="Genomic_DNA"/>
</dbReference>
<evidence type="ECO:0000313" key="2">
    <source>
        <dbReference type="Proteomes" id="UP000252519"/>
    </source>
</evidence>
<reference evidence="1 2" key="1">
    <citation type="submission" date="2014-10" db="EMBL/GenBank/DDBJ databases">
        <title>Draft genome of the hookworm Ancylostoma caninum.</title>
        <authorList>
            <person name="Mitreva M."/>
        </authorList>
    </citation>
    <scope>NUCLEOTIDE SEQUENCE [LARGE SCALE GENOMIC DNA]</scope>
    <source>
        <strain evidence="1 2">Baltimore</strain>
    </source>
</reference>
<name>A0A368H2A2_ANCCA</name>
<sequence>MLQNINGSELNMSTKHTLPFCFPHQRLLRVWLSKSHWMRFNASKRSVSTFPEFVPIMCLKQLMSLTKAVLKVWK</sequence>
<keyword evidence="2" id="KW-1185">Reference proteome</keyword>
<dbReference type="AlphaFoldDB" id="A0A368H2A2"/>
<evidence type="ECO:0000313" key="1">
    <source>
        <dbReference type="EMBL" id="RCN49390.1"/>
    </source>
</evidence>
<comment type="caution">
    <text evidence="1">The sequence shown here is derived from an EMBL/GenBank/DDBJ whole genome shotgun (WGS) entry which is preliminary data.</text>
</comment>
<gene>
    <name evidence="1" type="ORF">ANCCAN_04475</name>
</gene>
<organism evidence="1 2">
    <name type="scientific">Ancylostoma caninum</name>
    <name type="common">Dog hookworm</name>
    <dbReference type="NCBI Taxonomy" id="29170"/>
    <lineage>
        <taxon>Eukaryota</taxon>
        <taxon>Metazoa</taxon>
        <taxon>Ecdysozoa</taxon>
        <taxon>Nematoda</taxon>
        <taxon>Chromadorea</taxon>
        <taxon>Rhabditida</taxon>
        <taxon>Rhabditina</taxon>
        <taxon>Rhabditomorpha</taxon>
        <taxon>Strongyloidea</taxon>
        <taxon>Ancylostomatidae</taxon>
        <taxon>Ancylostomatinae</taxon>
        <taxon>Ancylostoma</taxon>
    </lineage>
</organism>